<proteinExistence type="predicted"/>
<sequence length="138" mass="14882">MTPVSAAKTSVFGTPLTEAGPDDASLFVRPLERLAELLEGIDHARATEVRELLGLLQTSPAQVRHQLDGNAWWAGAGSLAAETMSDNPGLAEAEWAMLVREFRNLMIEIGEQLLATGAANPGIRSWLLAFNNWNASEV</sequence>
<organism evidence="1 2">
    <name type="scientific">Lamprobacter modestohalophilus</name>
    <dbReference type="NCBI Taxonomy" id="1064514"/>
    <lineage>
        <taxon>Bacteria</taxon>
        <taxon>Pseudomonadati</taxon>
        <taxon>Pseudomonadota</taxon>
        <taxon>Gammaproteobacteria</taxon>
        <taxon>Chromatiales</taxon>
        <taxon>Chromatiaceae</taxon>
        <taxon>Lamprobacter</taxon>
    </lineage>
</organism>
<protein>
    <submittedName>
        <fullName evidence="1">Uncharacterized protein</fullName>
    </submittedName>
</protein>
<dbReference type="EMBL" id="NRRY01000001">
    <property type="protein sequence ID" value="MBK1617023.1"/>
    <property type="molecule type" value="Genomic_DNA"/>
</dbReference>
<dbReference type="Proteomes" id="UP001138768">
    <property type="component" value="Unassembled WGS sequence"/>
</dbReference>
<evidence type="ECO:0000313" key="1">
    <source>
        <dbReference type="EMBL" id="MBK1617023.1"/>
    </source>
</evidence>
<dbReference type="RefSeq" id="WP_200236744.1">
    <property type="nucleotide sequence ID" value="NZ_NRRY01000001.1"/>
</dbReference>
<reference evidence="1 2" key="1">
    <citation type="journal article" date="2020" name="Microorganisms">
        <title>Osmotic Adaptation and Compatible Solute Biosynthesis of Phototrophic Bacteria as Revealed from Genome Analyses.</title>
        <authorList>
            <person name="Imhoff J.F."/>
            <person name="Rahn T."/>
            <person name="Kunzel S."/>
            <person name="Keller A."/>
            <person name="Neulinger S.C."/>
        </authorList>
    </citation>
    <scope>NUCLEOTIDE SEQUENCE [LARGE SCALE GENOMIC DNA]</scope>
    <source>
        <strain evidence="1 2">DSM 25653</strain>
    </source>
</reference>
<name>A0A9X1B258_9GAMM</name>
<comment type="caution">
    <text evidence="1">The sequence shown here is derived from an EMBL/GenBank/DDBJ whole genome shotgun (WGS) entry which is preliminary data.</text>
</comment>
<dbReference type="AlphaFoldDB" id="A0A9X1B258"/>
<gene>
    <name evidence="1" type="ORF">CKO42_00865</name>
</gene>
<evidence type="ECO:0000313" key="2">
    <source>
        <dbReference type="Proteomes" id="UP001138768"/>
    </source>
</evidence>
<keyword evidence="2" id="KW-1185">Reference proteome</keyword>
<accession>A0A9X1B258</accession>